<evidence type="ECO:0000256" key="6">
    <source>
        <dbReference type="ARBA" id="ARBA00022989"/>
    </source>
</evidence>
<feature type="transmembrane region" description="Helical" evidence="9">
    <location>
        <begin position="404"/>
        <end position="437"/>
    </location>
</feature>
<dbReference type="Proteomes" id="UP000434342">
    <property type="component" value="Unassembled WGS sequence"/>
</dbReference>
<feature type="transmembrane region" description="Helical" evidence="9">
    <location>
        <begin position="347"/>
        <end position="366"/>
    </location>
</feature>
<evidence type="ECO:0000256" key="8">
    <source>
        <dbReference type="SAM" id="MobiDB-lite"/>
    </source>
</evidence>
<dbReference type="AlphaFoldDB" id="A0A6N7WWG7"/>
<keyword evidence="7 9" id="KW-0472">Membrane</keyword>
<keyword evidence="3" id="KW-0813">Transport</keyword>
<dbReference type="GO" id="GO:0005886">
    <property type="term" value="C:plasma membrane"/>
    <property type="evidence" value="ECO:0007669"/>
    <property type="project" value="UniProtKB-SubCell"/>
</dbReference>
<dbReference type="PANTHER" id="PTHR21716">
    <property type="entry name" value="TRANSMEMBRANE PROTEIN"/>
    <property type="match status" value="1"/>
</dbReference>
<evidence type="ECO:0000256" key="3">
    <source>
        <dbReference type="ARBA" id="ARBA00022448"/>
    </source>
</evidence>
<comment type="similarity">
    <text evidence="2">Belongs to the autoinducer-2 exporter (AI-2E) (TC 2.A.86) family.</text>
</comment>
<sequence length="448" mass="46762">MTSARWRVRSSSAGSAVGSGSPPSSAMRFAGESMNMSDIAPSLGMLAGPRKPPAPRHGGPMSRFGLDDKRYSTISRYVIATALVLAVVANVGVYLPKILTALAGAGAWLLAVVNPLVVGGLAACLLWPAVESLDTLLSRVRPLSSADRARHVLSVVAVVLLAVAVLAVVVSVLLAFVTDSVRSVSLGNLAELADYVARSMSHAYDGIVRAAATLGFSKVELEDAASAVAGVFGTSGGSIGQTVSDGVDAVRDFVTNGVLAVIFCVYFLIDAHNLATYWDRTLRSLMGTRAYGHLHAFALDVRRSFAGYMRGQFIDAMLMGIAVTIALEVVGVRYAVLIGLSTGIGNLIPYVGPLVAYASTALSCLIAGDVRTFALAVVVLAVIQFVDGQIVNPKILADSVEVHPILVIVALIVGGKVGGVVGMFVAVPCAALAKIYFEKYVAWRDSRN</sequence>
<evidence type="ECO:0000256" key="2">
    <source>
        <dbReference type="ARBA" id="ARBA00009773"/>
    </source>
</evidence>
<organism evidence="10 11">
    <name type="scientific">Parafannyhessea umbonata</name>
    <dbReference type="NCBI Taxonomy" id="604330"/>
    <lineage>
        <taxon>Bacteria</taxon>
        <taxon>Bacillati</taxon>
        <taxon>Actinomycetota</taxon>
        <taxon>Coriobacteriia</taxon>
        <taxon>Coriobacteriales</taxon>
        <taxon>Atopobiaceae</taxon>
        <taxon>Parafannyhessea</taxon>
    </lineage>
</organism>
<evidence type="ECO:0000256" key="5">
    <source>
        <dbReference type="ARBA" id="ARBA00022692"/>
    </source>
</evidence>
<protein>
    <submittedName>
        <fullName evidence="10">AI-2E family transporter</fullName>
    </submittedName>
</protein>
<evidence type="ECO:0000313" key="11">
    <source>
        <dbReference type="Proteomes" id="UP000434342"/>
    </source>
</evidence>
<evidence type="ECO:0000256" key="4">
    <source>
        <dbReference type="ARBA" id="ARBA00022475"/>
    </source>
</evidence>
<evidence type="ECO:0000313" key="10">
    <source>
        <dbReference type="EMBL" id="MST61235.1"/>
    </source>
</evidence>
<feature type="transmembrane region" description="Helical" evidence="9">
    <location>
        <begin position="77"/>
        <end position="95"/>
    </location>
</feature>
<feature type="transmembrane region" description="Helical" evidence="9">
    <location>
        <begin position="151"/>
        <end position="177"/>
    </location>
</feature>
<comment type="subcellular location">
    <subcellularLocation>
        <location evidence="1">Cell membrane</location>
        <topology evidence="1">Multi-pass membrane protein</topology>
    </subcellularLocation>
</comment>
<name>A0A6N7WWG7_9ACTN</name>
<feature type="transmembrane region" description="Helical" evidence="9">
    <location>
        <begin position="107"/>
        <end position="130"/>
    </location>
</feature>
<reference evidence="10 11" key="1">
    <citation type="submission" date="2019-08" db="EMBL/GenBank/DDBJ databases">
        <title>In-depth cultivation of the pig gut microbiome towards novel bacterial diversity and tailored functional studies.</title>
        <authorList>
            <person name="Wylensek D."/>
            <person name="Hitch T.C.A."/>
            <person name="Clavel T."/>
        </authorList>
    </citation>
    <scope>NUCLEOTIDE SEQUENCE [LARGE SCALE GENOMIC DNA]</scope>
    <source>
        <strain evidence="10 11">WB01_CNA04</strain>
    </source>
</reference>
<accession>A0A6N7WWG7</accession>
<keyword evidence="4" id="KW-1003">Cell membrane</keyword>
<feature type="transmembrane region" description="Helical" evidence="9">
    <location>
        <begin position="373"/>
        <end position="392"/>
    </location>
</feature>
<feature type="transmembrane region" description="Helical" evidence="9">
    <location>
        <begin position="253"/>
        <end position="275"/>
    </location>
</feature>
<evidence type="ECO:0000256" key="1">
    <source>
        <dbReference type="ARBA" id="ARBA00004651"/>
    </source>
</evidence>
<comment type="caution">
    <text evidence="10">The sequence shown here is derived from an EMBL/GenBank/DDBJ whole genome shotgun (WGS) entry which is preliminary data.</text>
</comment>
<evidence type="ECO:0000256" key="9">
    <source>
        <dbReference type="SAM" id="Phobius"/>
    </source>
</evidence>
<feature type="region of interest" description="Disordered" evidence="8">
    <location>
        <begin position="1"/>
        <end position="25"/>
    </location>
</feature>
<dbReference type="Pfam" id="PF01594">
    <property type="entry name" value="AI-2E_transport"/>
    <property type="match status" value="1"/>
</dbReference>
<proteinExistence type="inferred from homology"/>
<dbReference type="EMBL" id="VUND01000003">
    <property type="protein sequence ID" value="MST61235.1"/>
    <property type="molecule type" value="Genomic_DNA"/>
</dbReference>
<evidence type="ECO:0000256" key="7">
    <source>
        <dbReference type="ARBA" id="ARBA00023136"/>
    </source>
</evidence>
<keyword evidence="5 9" id="KW-0812">Transmembrane</keyword>
<dbReference type="PANTHER" id="PTHR21716:SF53">
    <property type="entry name" value="PERMEASE PERM-RELATED"/>
    <property type="match status" value="1"/>
</dbReference>
<feature type="transmembrane region" description="Helical" evidence="9">
    <location>
        <begin position="313"/>
        <end position="335"/>
    </location>
</feature>
<dbReference type="GO" id="GO:0055085">
    <property type="term" value="P:transmembrane transport"/>
    <property type="evidence" value="ECO:0007669"/>
    <property type="project" value="TreeGrafter"/>
</dbReference>
<gene>
    <name evidence="10" type="ORF">FYJ69_10135</name>
</gene>
<dbReference type="InterPro" id="IPR002549">
    <property type="entry name" value="AI-2E-like"/>
</dbReference>
<keyword evidence="6 9" id="KW-1133">Transmembrane helix</keyword>